<dbReference type="AlphaFoldDB" id="A0A9N9AMN1"/>
<dbReference type="Proteomes" id="UP000789706">
    <property type="component" value="Unassembled WGS sequence"/>
</dbReference>
<evidence type="ECO:0000313" key="2">
    <source>
        <dbReference type="Proteomes" id="UP000789706"/>
    </source>
</evidence>
<comment type="caution">
    <text evidence="1">The sequence shown here is derived from an EMBL/GenBank/DDBJ whole genome shotgun (WGS) entry which is preliminary data.</text>
</comment>
<evidence type="ECO:0000313" key="1">
    <source>
        <dbReference type="EMBL" id="CAG8536341.1"/>
    </source>
</evidence>
<keyword evidence="2" id="KW-1185">Reference proteome</keyword>
<gene>
    <name evidence="1" type="ORF">DEBURN_LOCUS6392</name>
</gene>
<sequence length="69" mass="8127">MSGHSLFLLSTSSFITYYIDSKELQECIDWEKEIQNHAKNDHSRLFLESKECINLEKEGNITFKKIEDT</sequence>
<dbReference type="EMBL" id="CAJVPK010000652">
    <property type="protein sequence ID" value="CAG8536341.1"/>
    <property type="molecule type" value="Genomic_DNA"/>
</dbReference>
<protein>
    <submittedName>
        <fullName evidence="1">10397_t:CDS:1</fullName>
    </submittedName>
</protein>
<accession>A0A9N9AMN1</accession>
<reference evidence="1" key="1">
    <citation type="submission" date="2021-06" db="EMBL/GenBank/DDBJ databases">
        <authorList>
            <person name="Kallberg Y."/>
            <person name="Tangrot J."/>
            <person name="Rosling A."/>
        </authorList>
    </citation>
    <scope>NUCLEOTIDE SEQUENCE</scope>
    <source>
        <strain evidence="1">AZ414A</strain>
    </source>
</reference>
<organism evidence="1 2">
    <name type="scientific">Diversispora eburnea</name>
    <dbReference type="NCBI Taxonomy" id="1213867"/>
    <lineage>
        <taxon>Eukaryota</taxon>
        <taxon>Fungi</taxon>
        <taxon>Fungi incertae sedis</taxon>
        <taxon>Mucoromycota</taxon>
        <taxon>Glomeromycotina</taxon>
        <taxon>Glomeromycetes</taxon>
        <taxon>Diversisporales</taxon>
        <taxon>Diversisporaceae</taxon>
        <taxon>Diversispora</taxon>
    </lineage>
</organism>
<proteinExistence type="predicted"/>
<name>A0A9N9AMN1_9GLOM</name>